<feature type="region of interest" description="Disordered" evidence="1">
    <location>
        <begin position="45"/>
        <end position="65"/>
    </location>
</feature>
<evidence type="ECO:0000256" key="1">
    <source>
        <dbReference type="SAM" id="MobiDB-lite"/>
    </source>
</evidence>
<dbReference type="RefSeq" id="WP_183960268.1">
    <property type="nucleotide sequence ID" value="NZ_JACHHP010000002.1"/>
</dbReference>
<proteinExistence type="predicted"/>
<gene>
    <name evidence="2" type="ORF">HNQ52_001262</name>
</gene>
<comment type="caution">
    <text evidence="2">The sequence shown here is derived from an EMBL/GenBank/DDBJ whole genome shotgun (WGS) entry which is preliminary data.</text>
</comment>
<keyword evidence="3" id="KW-1185">Reference proteome</keyword>
<accession>A0A7W8D4E6</accession>
<dbReference type="EMBL" id="JACHHP010000002">
    <property type="protein sequence ID" value="MBB5207733.1"/>
    <property type="molecule type" value="Genomic_DNA"/>
</dbReference>
<reference evidence="2 3" key="1">
    <citation type="submission" date="2020-08" db="EMBL/GenBank/DDBJ databases">
        <title>Genomic Encyclopedia of Type Strains, Phase IV (KMG-IV): sequencing the most valuable type-strain genomes for metagenomic binning, comparative biology and taxonomic classification.</title>
        <authorList>
            <person name="Goeker M."/>
        </authorList>
    </citation>
    <scope>NUCLEOTIDE SEQUENCE [LARGE SCALE GENOMIC DNA]</scope>
    <source>
        <strain evidence="2 3">DSM 24163</strain>
    </source>
</reference>
<dbReference type="AlphaFoldDB" id="A0A7W8D4E6"/>
<sequence length="65" mass="8014">MSRNRLAVEHDRRRVESRLHEIVFQHGDDEMMAFNSLRHSLRRDRERVRRERAGAREARTYSRDH</sequence>
<organism evidence="2 3">
    <name type="scientific">Chiayiivirga flava</name>
    <dbReference type="NCBI Taxonomy" id="659595"/>
    <lineage>
        <taxon>Bacteria</taxon>
        <taxon>Pseudomonadati</taxon>
        <taxon>Pseudomonadota</taxon>
        <taxon>Gammaproteobacteria</taxon>
        <taxon>Lysobacterales</taxon>
        <taxon>Lysobacteraceae</taxon>
        <taxon>Chiayiivirga</taxon>
    </lineage>
</organism>
<dbReference type="Proteomes" id="UP000521199">
    <property type="component" value="Unassembled WGS sequence"/>
</dbReference>
<name>A0A7W8D4E6_9GAMM</name>
<protein>
    <submittedName>
        <fullName evidence="2">Uncharacterized protein</fullName>
    </submittedName>
</protein>
<evidence type="ECO:0000313" key="2">
    <source>
        <dbReference type="EMBL" id="MBB5207733.1"/>
    </source>
</evidence>
<evidence type="ECO:0000313" key="3">
    <source>
        <dbReference type="Proteomes" id="UP000521199"/>
    </source>
</evidence>